<reference evidence="1" key="1">
    <citation type="submission" date="2021-06" db="EMBL/GenBank/DDBJ databases">
        <authorList>
            <person name="Kallberg Y."/>
            <person name="Tangrot J."/>
            <person name="Rosling A."/>
        </authorList>
    </citation>
    <scope>NUCLEOTIDE SEQUENCE</scope>
    <source>
        <strain evidence="1">FL966</strain>
    </source>
</reference>
<feature type="non-terminal residue" evidence="1">
    <location>
        <position position="78"/>
    </location>
</feature>
<proteinExistence type="predicted"/>
<gene>
    <name evidence="1" type="ORF">CPELLU_LOCUS17169</name>
</gene>
<dbReference type="AlphaFoldDB" id="A0A9N9JS33"/>
<comment type="caution">
    <text evidence="1">The sequence shown here is derived from an EMBL/GenBank/DDBJ whole genome shotgun (WGS) entry which is preliminary data.</text>
</comment>
<keyword evidence="2" id="KW-1185">Reference proteome</keyword>
<name>A0A9N9JS33_9GLOM</name>
<dbReference type="Proteomes" id="UP000789759">
    <property type="component" value="Unassembled WGS sequence"/>
</dbReference>
<organism evidence="1 2">
    <name type="scientific">Cetraspora pellucida</name>
    <dbReference type="NCBI Taxonomy" id="1433469"/>
    <lineage>
        <taxon>Eukaryota</taxon>
        <taxon>Fungi</taxon>
        <taxon>Fungi incertae sedis</taxon>
        <taxon>Mucoromycota</taxon>
        <taxon>Glomeromycotina</taxon>
        <taxon>Glomeromycetes</taxon>
        <taxon>Diversisporales</taxon>
        <taxon>Gigasporaceae</taxon>
        <taxon>Cetraspora</taxon>
    </lineage>
</organism>
<evidence type="ECO:0000313" key="1">
    <source>
        <dbReference type="EMBL" id="CAG8793449.1"/>
    </source>
</evidence>
<protein>
    <submittedName>
        <fullName evidence="1">370_t:CDS:1</fullName>
    </submittedName>
</protein>
<sequence length="78" mass="9165">LQIGLQFGSQDMNLLKEELKENRTYITKEKISLVKRNNNIETLKEQNNNTSTHNKEAIKVNTYNEEVFETSTYNEDNI</sequence>
<accession>A0A9N9JS33</accession>
<evidence type="ECO:0000313" key="2">
    <source>
        <dbReference type="Proteomes" id="UP000789759"/>
    </source>
</evidence>
<dbReference type="EMBL" id="CAJVQA010028003">
    <property type="protein sequence ID" value="CAG8793449.1"/>
    <property type="molecule type" value="Genomic_DNA"/>
</dbReference>